<feature type="binding site" evidence="2">
    <location>
        <position position="117"/>
    </location>
    <ligand>
        <name>Fe cation</name>
        <dbReference type="ChEBI" id="CHEBI:24875"/>
    </ligand>
</feature>
<accession>A0A8G2BG14</accession>
<dbReference type="InterPro" id="IPR008778">
    <property type="entry name" value="Pirin_C_dom"/>
</dbReference>
<dbReference type="InterPro" id="IPR011051">
    <property type="entry name" value="RmlC_Cupin_sf"/>
</dbReference>
<dbReference type="Pfam" id="PF02678">
    <property type="entry name" value="Pirin"/>
    <property type="match status" value="1"/>
</dbReference>
<keyword evidence="7" id="KW-1185">Reference proteome</keyword>
<gene>
    <name evidence="6" type="ORF">SAMN05660686_01249</name>
</gene>
<feature type="domain" description="Pirin C-terminal" evidence="5">
    <location>
        <begin position="192"/>
        <end position="291"/>
    </location>
</feature>
<dbReference type="Proteomes" id="UP000198615">
    <property type="component" value="Unassembled WGS sequence"/>
</dbReference>
<dbReference type="OrthoDB" id="9780903at2"/>
<keyword evidence="2" id="KW-0408">Iron</keyword>
<evidence type="ECO:0000256" key="3">
    <source>
        <dbReference type="RuleBase" id="RU003457"/>
    </source>
</evidence>
<dbReference type="SUPFAM" id="SSF51182">
    <property type="entry name" value="RmlC-like cupins"/>
    <property type="match status" value="1"/>
</dbReference>
<feature type="binding site" evidence="2">
    <location>
        <position position="119"/>
    </location>
    <ligand>
        <name>Fe cation</name>
        <dbReference type="ChEBI" id="CHEBI:24875"/>
    </ligand>
</feature>
<dbReference type="Gene3D" id="2.60.120.10">
    <property type="entry name" value="Jelly Rolls"/>
    <property type="match status" value="2"/>
</dbReference>
<evidence type="ECO:0000259" key="4">
    <source>
        <dbReference type="Pfam" id="PF02678"/>
    </source>
</evidence>
<dbReference type="EMBL" id="FNBW01000003">
    <property type="protein sequence ID" value="SDF41643.1"/>
    <property type="molecule type" value="Genomic_DNA"/>
</dbReference>
<dbReference type="PANTHER" id="PTHR13903">
    <property type="entry name" value="PIRIN-RELATED"/>
    <property type="match status" value="1"/>
</dbReference>
<evidence type="ECO:0000256" key="2">
    <source>
        <dbReference type="PIRSR" id="PIRSR006232-1"/>
    </source>
</evidence>
<comment type="cofactor">
    <cofactor evidence="2">
        <name>Fe cation</name>
        <dbReference type="ChEBI" id="CHEBI:24875"/>
    </cofactor>
    <text evidence="2">Binds 1 Fe cation per subunit.</text>
</comment>
<feature type="binding site" evidence="2">
    <location>
        <position position="75"/>
    </location>
    <ligand>
        <name>Fe cation</name>
        <dbReference type="ChEBI" id="CHEBI:24875"/>
    </ligand>
</feature>
<dbReference type="RefSeq" id="WP_093148973.1">
    <property type="nucleotide sequence ID" value="NZ_FNBW01000003.1"/>
</dbReference>
<reference evidence="6 7" key="1">
    <citation type="submission" date="2016-10" db="EMBL/GenBank/DDBJ databases">
        <authorList>
            <person name="Varghese N."/>
            <person name="Submissions S."/>
        </authorList>
    </citation>
    <scope>NUCLEOTIDE SEQUENCE [LARGE SCALE GENOMIC DNA]</scope>
    <source>
        <strain evidence="6 7">DSM 18839</strain>
    </source>
</reference>
<dbReference type="CDD" id="cd02247">
    <property type="entry name" value="cupin_pirin_C"/>
    <property type="match status" value="1"/>
</dbReference>
<evidence type="ECO:0008006" key="8">
    <source>
        <dbReference type="Google" id="ProtNLM"/>
    </source>
</evidence>
<feature type="binding site" evidence="2">
    <location>
        <position position="73"/>
    </location>
    <ligand>
        <name>Fe cation</name>
        <dbReference type="ChEBI" id="CHEBI:24875"/>
    </ligand>
</feature>
<dbReference type="InterPro" id="IPR003829">
    <property type="entry name" value="Pirin_N_dom"/>
</dbReference>
<dbReference type="CDD" id="cd02909">
    <property type="entry name" value="cupin_pirin_N"/>
    <property type="match status" value="1"/>
</dbReference>
<evidence type="ECO:0000313" key="6">
    <source>
        <dbReference type="EMBL" id="SDF41643.1"/>
    </source>
</evidence>
<evidence type="ECO:0000256" key="1">
    <source>
        <dbReference type="ARBA" id="ARBA00008416"/>
    </source>
</evidence>
<dbReference type="GO" id="GO:0046872">
    <property type="term" value="F:metal ion binding"/>
    <property type="evidence" value="ECO:0007669"/>
    <property type="project" value="UniProtKB-KW"/>
</dbReference>
<evidence type="ECO:0000259" key="5">
    <source>
        <dbReference type="Pfam" id="PF05726"/>
    </source>
</evidence>
<dbReference type="Pfam" id="PF05726">
    <property type="entry name" value="Pirin_C"/>
    <property type="match status" value="1"/>
</dbReference>
<name>A0A8G2BG14_9PROT</name>
<dbReference type="PANTHER" id="PTHR13903:SF8">
    <property type="entry name" value="PIRIN"/>
    <property type="match status" value="1"/>
</dbReference>
<comment type="caution">
    <text evidence="6">The sequence shown here is derived from an EMBL/GenBank/DDBJ whole genome shotgun (WGS) entry which is preliminary data.</text>
</comment>
<dbReference type="InterPro" id="IPR014710">
    <property type="entry name" value="RmlC-like_jellyroll"/>
</dbReference>
<protein>
    <recommendedName>
        <fullName evidence="8">Pirin</fullName>
    </recommendedName>
</protein>
<proteinExistence type="inferred from homology"/>
<dbReference type="InterPro" id="IPR012093">
    <property type="entry name" value="Pirin"/>
</dbReference>
<dbReference type="AlphaFoldDB" id="A0A8G2BG14"/>
<feature type="domain" description="Pirin N-terminal" evidence="4">
    <location>
        <begin position="34"/>
        <end position="139"/>
    </location>
</feature>
<keyword evidence="2" id="KW-0479">Metal-binding</keyword>
<organism evidence="6 7">
    <name type="scientific">Thalassobaculum litoreum DSM 18839</name>
    <dbReference type="NCBI Taxonomy" id="1123362"/>
    <lineage>
        <taxon>Bacteria</taxon>
        <taxon>Pseudomonadati</taxon>
        <taxon>Pseudomonadota</taxon>
        <taxon>Alphaproteobacteria</taxon>
        <taxon>Rhodospirillales</taxon>
        <taxon>Thalassobaculaceae</taxon>
        <taxon>Thalassobaculum</taxon>
    </lineage>
</organism>
<sequence length="306" mass="33456">MSTLQELDPDCYADGNPNAVDVVIVPRARDIGGFEVRRALPSTKRQMIGPFIFWDQMGPASMPVGEGINVRPHPHIGLATLTFLFDGEIHHRDSLGTTQPIRPGEVNLMTAGKGIVHSERMDDAVKAMGPHLFGIQSWIALPKASEEVAPAFEHRDQTALPTLEAEGKAVRIIAGSLWGATSPVTTFSEMIYADVALETGARLPIPAEHEERAIYVSEGTVVINGDRFECGQLLVLHPGDPVTVEAASRARIQVLGGEPMDGPRFIWWNFVHSSKDRIESAKADWKAGKFDIVPGDEEEFIPLPEK</sequence>
<comment type="similarity">
    <text evidence="1 3">Belongs to the pirin family.</text>
</comment>
<dbReference type="PIRSF" id="PIRSF006232">
    <property type="entry name" value="Pirin"/>
    <property type="match status" value="1"/>
</dbReference>
<evidence type="ECO:0000313" key="7">
    <source>
        <dbReference type="Proteomes" id="UP000198615"/>
    </source>
</evidence>